<accession>A0ABD2X4I8</accession>
<dbReference type="Proteomes" id="UP001627154">
    <property type="component" value="Unassembled WGS sequence"/>
</dbReference>
<dbReference type="EMBL" id="JBJJXI010000055">
    <property type="protein sequence ID" value="KAL3399704.1"/>
    <property type="molecule type" value="Genomic_DNA"/>
</dbReference>
<evidence type="ECO:0000313" key="4">
    <source>
        <dbReference type="Proteomes" id="UP001627154"/>
    </source>
</evidence>
<evidence type="ECO:0000313" key="3">
    <source>
        <dbReference type="EMBL" id="KAL3399704.1"/>
    </source>
</evidence>
<dbReference type="AlphaFoldDB" id="A0ABD2X4I8"/>
<dbReference type="SMART" id="SM00343">
    <property type="entry name" value="ZnF_C2HC"/>
    <property type="match status" value="3"/>
</dbReference>
<dbReference type="PROSITE" id="PS50158">
    <property type="entry name" value="ZF_CCHC"/>
    <property type="match status" value="1"/>
</dbReference>
<evidence type="ECO:0000259" key="2">
    <source>
        <dbReference type="PROSITE" id="PS50158"/>
    </source>
</evidence>
<comment type="caution">
    <text evidence="3">The sequence shown here is derived from an EMBL/GenBank/DDBJ whole genome shotgun (WGS) entry which is preliminary data.</text>
</comment>
<name>A0ABD2X4I8_9HYME</name>
<protein>
    <recommendedName>
        <fullName evidence="2">CCHC-type domain-containing protein</fullName>
    </recommendedName>
</protein>
<dbReference type="GO" id="GO:0008270">
    <property type="term" value="F:zinc ion binding"/>
    <property type="evidence" value="ECO:0007669"/>
    <property type="project" value="UniProtKB-KW"/>
</dbReference>
<keyword evidence="1" id="KW-0862">Zinc</keyword>
<keyword evidence="1" id="KW-0479">Metal-binding</keyword>
<feature type="domain" description="CCHC-type" evidence="2">
    <location>
        <begin position="233"/>
        <end position="248"/>
    </location>
</feature>
<evidence type="ECO:0000256" key="1">
    <source>
        <dbReference type="PROSITE-ProRule" id="PRU00047"/>
    </source>
</evidence>
<reference evidence="3 4" key="1">
    <citation type="journal article" date="2024" name="bioRxiv">
        <title>A reference genome for Trichogramma kaykai: A tiny desert-dwelling parasitoid wasp with competing sex-ratio distorters.</title>
        <authorList>
            <person name="Culotta J."/>
            <person name="Lindsey A.R."/>
        </authorList>
    </citation>
    <scope>NUCLEOTIDE SEQUENCE [LARGE SCALE GENOMIC DNA]</scope>
    <source>
        <strain evidence="3 4">KSX58</strain>
    </source>
</reference>
<keyword evidence="1" id="KW-0863">Zinc-finger</keyword>
<sequence>MGYEKISFIDTSIIGSKEQAKTPPLLCSLTRQEWLQWKKCFLKLLNYKYIPPYKQANKFFKYTGFLGEEIANRLYFHGSMYESTLRTLLFKFDVYFIYCGITKPTEQSISEYVFILKHLAEEAELFDPTTKKTGDETHSGMKINDIIKEKILQDFKTHKIFDDLNNRRSTLYISNYENLALNELVHLWKEYEKTYRQNHEENQIVEKNIHQNSCDRCGLFHDNFKCHAIGKNCWNCGERNHFAKVCQKYEVIQCPCCGSDHAQNNCPATAQECSKCKGLHHFAWKCPWEMCSPCMYCGENHINNPQICSAHNNQCSNCYVKGHFTTLCPNLKNKK</sequence>
<organism evidence="3 4">
    <name type="scientific">Trichogramma kaykai</name>
    <dbReference type="NCBI Taxonomy" id="54128"/>
    <lineage>
        <taxon>Eukaryota</taxon>
        <taxon>Metazoa</taxon>
        <taxon>Ecdysozoa</taxon>
        <taxon>Arthropoda</taxon>
        <taxon>Hexapoda</taxon>
        <taxon>Insecta</taxon>
        <taxon>Pterygota</taxon>
        <taxon>Neoptera</taxon>
        <taxon>Endopterygota</taxon>
        <taxon>Hymenoptera</taxon>
        <taxon>Apocrita</taxon>
        <taxon>Proctotrupomorpha</taxon>
        <taxon>Chalcidoidea</taxon>
        <taxon>Trichogrammatidae</taxon>
        <taxon>Trichogramma</taxon>
    </lineage>
</organism>
<keyword evidence="4" id="KW-1185">Reference proteome</keyword>
<gene>
    <name evidence="3" type="ORF">TKK_006955</name>
</gene>
<dbReference type="InterPro" id="IPR001878">
    <property type="entry name" value="Znf_CCHC"/>
</dbReference>
<proteinExistence type="predicted"/>